<evidence type="ECO:0008006" key="3">
    <source>
        <dbReference type="Google" id="ProtNLM"/>
    </source>
</evidence>
<sequence length="273" mass="29348">MSTNVLPEIPEGFASPFFYGSITAMTIAYAADVAQVEAELPGDALVPAEFDGQACVTVGYQSYLAMFSDASVVVTEIDLGVLAIPAVKRREVPRVAFADYARGAEQTKLFGTFPLQVACDNELAISAGKRLFGEPKFHTSMQASVPSMNNPEVGTWQLRCMHPADGAAERECIFSVAFDPSVAAAVKSSISPMTTYGIADGSLIASRWAIFQESAFFDLRRCADADRAQVRYGSAGHSMGESMEKLIGDRPASGVWIHQSPPAAARYRPYLIV</sequence>
<dbReference type="InterPro" id="IPR023375">
    <property type="entry name" value="ADC_dom_sf"/>
</dbReference>
<proteinExistence type="predicted"/>
<dbReference type="STRING" id="208445.SAMN04489727_6919"/>
<dbReference type="Proteomes" id="UP000199622">
    <property type="component" value="Unassembled WGS sequence"/>
</dbReference>
<dbReference type="EMBL" id="FNSO01000004">
    <property type="protein sequence ID" value="SED21432.1"/>
    <property type="molecule type" value="Genomic_DNA"/>
</dbReference>
<dbReference type="Gene3D" id="2.40.400.10">
    <property type="entry name" value="Acetoacetate decarboxylase-like"/>
    <property type="match status" value="1"/>
</dbReference>
<name>A0A1H4YTZ2_9PSEU</name>
<dbReference type="AlphaFoldDB" id="A0A1H4YTZ2"/>
<reference evidence="2" key="1">
    <citation type="submission" date="2016-10" db="EMBL/GenBank/DDBJ databases">
        <authorList>
            <person name="Varghese N."/>
            <person name="Submissions S."/>
        </authorList>
    </citation>
    <scope>NUCLEOTIDE SEQUENCE [LARGE SCALE GENOMIC DNA]</scope>
    <source>
        <strain evidence="2">DSM 44544</strain>
    </source>
</reference>
<protein>
    <recommendedName>
        <fullName evidence="3">Acetoacetate decarboxylase (ADC)</fullName>
    </recommendedName>
</protein>
<organism evidence="1 2">
    <name type="scientific">Amycolatopsis tolypomycina</name>
    <dbReference type="NCBI Taxonomy" id="208445"/>
    <lineage>
        <taxon>Bacteria</taxon>
        <taxon>Bacillati</taxon>
        <taxon>Actinomycetota</taxon>
        <taxon>Actinomycetes</taxon>
        <taxon>Pseudonocardiales</taxon>
        <taxon>Pseudonocardiaceae</taxon>
        <taxon>Amycolatopsis</taxon>
    </lineage>
</organism>
<keyword evidence="2" id="KW-1185">Reference proteome</keyword>
<dbReference type="SUPFAM" id="SSF160104">
    <property type="entry name" value="Acetoacetate decarboxylase-like"/>
    <property type="match status" value="1"/>
</dbReference>
<gene>
    <name evidence="1" type="ORF">SAMN04489727_6919</name>
</gene>
<evidence type="ECO:0000313" key="1">
    <source>
        <dbReference type="EMBL" id="SED21432.1"/>
    </source>
</evidence>
<accession>A0A1H4YTZ2</accession>
<dbReference type="RefSeq" id="WP_167384826.1">
    <property type="nucleotide sequence ID" value="NZ_FNSO01000004.1"/>
</dbReference>
<evidence type="ECO:0000313" key="2">
    <source>
        <dbReference type="Proteomes" id="UP000199622"/>
    </source>
</evidence>